<keyword evidence="2" id="KW-1185">Reference proteome</keyword>
<proteinExistence type="predicted"/>
<accession>A0A5N5CVU3</accession>
<organism evidence="1 2">
    <name type="scientific">Lasiodiplodia theobromae</name>
    <dbReference type="NCBI Taxonomy" id="45133"/>
    <lineage>
        <taxon>Eukaryota</taxon>
        <taxon>Fungi</taxon>
        <taxon>Dikarya</taxon>
        <taxon>Ascomycota</taxon>
        <taxon>Pezizomycotina</taxon>
        <taxon>Dothideomycetes</taxon>
        <taxon>Dothideomycetes incertae sedis</taxon>
        <taxon>Botryosphaeriales</taxon>
        <taxon>Botryosphaeriaceae</taxon>
        <taxon>Lasiodiplodia</taxon>
    </lineage>
</organism>
<name>A0A5N5CVU3_9PEZI</name>
<evidence type="ECO:0000313" key="1">
    <source>
        <dbReference type="EMBL" id="KAB2569463.1"/>
    </source>
</evidence>
<dbReference type="EMBL" id="VCHE01000193">
    <property type="protein sequence ID" value="KAB2569463.1"/>
    <property type="molecule type" value="Genomic_DNA"/>
</dbReference>
<dbReference type="AlphaFoldDB" id="A0A5N5CVU3"/>
<reference evidence="1 2" key="1">
    <citation type="journal article" date="2019" name="Sci. Rep.">
        <title>A multi-omics analysis of the grapevine pathogen Lasiodiplodia theobromae reveals that temperature affects the expression of virulence- and pathogenicity-related genes.</title>
        <authorList>
            <person name="Felix C."/>
            <person name="Meneses R."/>
            <person name="Goncalves M.F.M."/>
            <person name="Tilleman L."/>
            <person name="Duarte A.S."/>
            <person name="Jorrin-Novo J.V."/>
            <person name="Van de Peer Y."/>
            <person name="Deforce D."/>
            <person name="Van Nieuwerburgh F."/>
            <person name="Esteves A.C."/>
            <person name="Alves A."/>
        </authorList>
    </citation>
    <scope>NUCLEOTIDE SEQUENCE [LARGE SCALE GENOMIC DNA]</scope>
    <source>
        <strain evidence="1 2">LA-SOL3</strain>
    </source>
</reference>
<comment type="caution">
    <text evidence="1">The sequence shown here is derived from an EMBL/GenBank/DDBJ whole genome shotgun (WGS) entry which is preliminary data.</text>
</comment>
<gene>
    <name evidence="1" type="ORF">DBV05_g11872</name>
</gene>
<sequence length="185" mass="20732">MASSSIDIGDYKPCVMTPDEFRAALAIVIPAHLHKQVCDRHKDGDAEHKKIFEESLGNVSDMFKPAHTENAEMKKKLDENPKAKRHFQHVRPYIVTQAHAIQGLRMASTPADNTDKMDLNEIFAAVGASSGEQRDRLATSALQRMDSLSQGLFGVSFQTINEATHNLETENWAIKRLLQTYAKEK</sequence>
<dbReference type="Proteomes" id="UP000325902">
    <property type="component" value="Unassembled WGS sequence"/>
</dbReference>
<evidence type="ECO:0000313" key="2">
    <source>
        <dbReference type="Proteomes" id="UP000325902"/>
    </source>
</evidence>
<protein>
    <submittedName>
        <fullName evidence="1">Uncharacterized protein</fullName>
    </submittedName>
</protein>